<dbReference type="GO" id="GO:0006203">
    <property type="term" value="P:dGTP catabolic process"/>
    <property type="evidence" value="ECO:0007669"/>
    <property type="project" value="TreeGrafter"/>
</dbReference>
<dbReference type="GO" id="GO:0005634">
    <property type="term" value="C:nucleus"/>
    <property type="evidence" value="ECO:0007669"/>
    <property type="project" value="TreeGrafter"/>
</dbReference>
<dbReference type="GO" id="GO:0008832">
    <property type="term" value="F:dGTPase activity"/>
    <property type="evidence" value="ECO:0007669"/>
    <property type="project" value="TreeGrafter"/>
</dbReference>
<dbReference type="Proteomes" id="UP000799118">
    <property type="component" value="Unassembled WGS sequence"/>
</dbReference>
<evidence type="ECO:0000313" key="3">
    <source>
        <dbReference type="Proteomes" id="UP000799118"/>
    </source>
</evidence>
<dbReference type="SUPFAM" id="SSF109604">
    <property type="entry name" value="HD-domain/PDEase-like"/>
    <property type="match status" value="1"/>
</dbReference>
<evidence type="ECO:0000256" key="1">
    <source>
        <dbReference type="SAM" id="MobiDB-lite"/>
    </source>
</evidence>
<feature type="compositionally biased region" description="Low complexity" evidence="1">
    <location>
        <begin position="28"/>
        <end position="58"/>
    </location>
</feature>
<keyword evidence="3" id="KW-1185">Reference proteome</keyword>
<dbReference type="OrthoDB" id="9991235at2759"/>
<evidence type="ECO:0000313" key="2">
    <source>
        <dbReference type="EMBL" id="KAE9388023.1"/>
    </source>
</evidence>
<gene>
    <name evidence="2" type="ORF">BT96DRAFT_1004557</name>
</gene>
<sequence length="372" mass="40818">MSHQPHSHLVHHVLNHHQGQYAHYVGPSTSSQTQSTSTSPSNSTFISNNNNTNSNSTNPAPRVNSPISKTTPQSVLNNAQRSSFTSTFRVTMPSTPTTVAPPTQRQYMSQYVPSYEYRHYQTPSATTSTAPASSVAPRATTSTPTPAPAPVAAPAPAPSTIFVLCPKLPPSFFASLSFRSSPWNPAALVSSRIRSTILVSSSIWNRSSGTTEWKTHVGAVLITTMVAKFIDSPVFQRLRSIKQLGTTYYVWAGASHNRFGHCIALQRSQPELRITDRDVQCVTLVGLCHDLGHGPWSHVWDGVFIPHVLPNSKWTHEEGSEMMLDFLIAQKKIAIPPKDVVFIKALIAGDHDRCRTEKAFLFDIVANILLTV</sequence>
<dbReference type="Gene3D" id="1.10.3210.10">
    <property type="entry name" value="Hypothetical protein af1432"/>
    <property type="match status" value="1"/>
</dbReference>
<dbReference type="PANTHER" id="PTHR11373">
    <property type="entry name" value="DEOXYNUCLEOSIDE TRIPHOSPHATE TRIPHOSPHOHYDROLASE"/>
    <property type="match status" value="1"/>
</dbReference>
<name>A0A6A4GRM4_9AGAR</name>
<feature type="region of interest" description="Disordered" evidence="1">
    <location>
        <begin position="23"/>
        <end position="79"/>
    </location>
</feature>
<feature type="compositionally biased region" description="Low complexity" evidence="1">
    <location>
        <begin position="123"/>
        <end position="144"/>
    </location>
</feature>
<reference evidence="2" key="1">
    <citation type="journal article" date="2019" name="Environ. Microbiol.">
        <title>Fungal ecological strategies reflected in gene transcription - a case study of two litter decomposers.</title>
        <authorList>
            <person name="Barbi F."/>
            <person name="Kohler A."/>
            <person name="Barry K."/>
            <person name="Baskaran P."/>
            <person name="Daum C."/>
            <person name="Fauchery L."/>
            <person name="Ihrmark K."/>
            <person name="Kuo A."/>
            <person name="LaButti K."/>
            <person name="Lipzen A."/>
            <person name="Morin E."/>
            <person name="Grigoriev I.V."/>
            <person name="Henrissat B."/>
            <person name="Lindahl B."/>
            <person name="Martin F."/>
        </authorList>
    </citation>
    <scope>NUCLEOTIDE SEQUENCE</scope>
    <source>
        <strain evidence="2">JB14</strain>
    </source>
</reference>
<dbReference type="InterPro" id="IPR050135">
    <property type="entry name" value="dGTPase-like"/>
</dbReference>
<organism evidence="2 3">
    <name type="scientific">Gymnopus androsaceus JB14</name>
    <dbReference type="NCBI Taxonomy" id="1447944"/>
    <lineage>
        <taxon>Eukaryota</taxon>
        <taxon>Fungi</taxon>
        <taxon>Dikarya</taxon>
        <taxon>Basidiomycota</taxon>
        <taxon>Agaricomycotina</taxon>
        <taxon>Agaricomycetes</taxon>
        <taxon>Agaricomycetidae</taxon>
        <taxon>Agaricales</taxon>
        <taxon>Marasmiineae</taxon>
        <taxon>Omphalotaceae</taxon>
        <taxon>Gymnopus</taxon>
    </lineage>
</organism>
<protein>
    <recommendedName>
        <fullName evidence="4">HD domain-containing protein</fullName>
    </recommendedName>
</protein>
<dbReference type="CDD" id="cd00077">
    <property type="entry name" value="HDc"/>
    <property type="match status" value="1"/>
</dbReference>
<dbReference type="EMBL" id="ML769765">
    <property type="protein sequence ID" value="KAE9388023.1"/>
    <property type="molecule type" value="Genomic_DNA"/>
</dbReference>
<dbReference type="PANTHER" id="PTHR11373:SF4">
    <property type="entry name" value="DEOXYNUCLEOSIDE TRIPHOSPHATE TRIPHOSPHOHYDROLASE SAMHD1"/>
    <property type="match status" value="1"/>
</dbReference>
<dbReference type="AlphaFoldDB" id="A0A6A4GRM4"/>
<evidence type="ECO:0008006" key="4">
    <source>
        <dbReference type="Google" id="ProtNLM"/>
    </source>
</evidence>
<feature type="compositionally biased region" description="Polar residues" evidence="1">
    <location>
        <begin position="65"/>
        <end position="79"/>
    </location>
</feature>
<accession>A0A6A4GRM4</accession>
<proteinExistence type="predicted"/>
<dbReference type="InterPro" id="IPR003607">
    <property type="entry name" value="HD/PDEase_dom"/>
</dbReference>
<feature type="region of interest" description="Disordered" evidence="1">
    <location>
        <begin position="123"/>
        <end position="152"/>
    </location>
</feature>